<feature type="compositionally biased region" description="Low complexity" evidence="1">
    <location>
        <begin position="76"/>
        <end position="88"/>
    </location>
</feature>
<evidence type="ECO:0000313" key="3">
    <source>
        <dbReference type="Proteomes" id="UP001497482"/>
    </source>
</evidence>
<reference evidence="2 3" key="1">
    <citation type="submission" date="2024-04" db="EMBL/GenBank/DDBJ databases">
        <authorList>
            <person name="Waldvogel A.-M."/>
            <person name="Schoenle A."/>
        </authorList>
    </citation>
    <scope>NUCLEOTIDE SEQUENCE [LARGE SCALE GENOMIC DNA]</scope>
</reference>
<keyword evidence="3" id="KW-1185">Reference proteome</keyword>
<gene>
    <name evidence="2" type="ORF">KC01_LOCUS2065</name>
</gene>
<dbReference type="EMBL" id="OZ035823">
    <property type="protein sequence ID" value="CAL1569664.1"/>
    <property type="molecule type" value="Genomic_DNA"/>
</dbReference>
<feature type="compositionally biased region" description="Basic residues" evidence="1">
    <location>
        <begin position="89"/>
        <end position="98"/>
    </location>
</feature>
<evidence type="ECO:0000256" key="1">
    <source>
        <dbReference type="SAM" id="MobiDB-lite"/>
    </source>
</evidence>
<evidence type="ECO:0000313" key="2">
    <source>
        <dbReference type="EMBL" id="CAL1569664.1"/>
    </source>
</evidence>
<feature type="compositionally biased region" description="Basic and acidic residues" evidence="1">
    <location>
        <begin position="58"/>
        <end position="69"/>
    </location>
</feature>
<dbReference type="AlphaFoldDB" id="A0AAV2J2V0"/>
<proteinExistence type="predicted"/>
<name>A0AAV2J2V0_KNICA</name>
<protein>
    <submittedName>
        <fullName evidence="2">Uncharacterized protein</fullName>
    </submittedName>
</protein>
<sequence>MGFAAGRDGGAREGHPACSPFDSTISPAVSPGPLVLRFGGGGGAQLPLSVGPQRHRDRLQISDQSRDKGQAGLSHPIIQAPIRQQQQGPHHRHLQGPS</sequence>
<organism evidence="2 3">
    <name type="scientific">Knipowitschia caucasica</name>
    <name type="common">Caucasian dwarf goby</name>
    <name type="synonym">Pomatoschistus caucasicus</name>
    <dbReference type="NCBI Taxonomy" id="637954"/>
    <lineage>
        <taxon>Eukaryota</taxon>
        <taxon>Metazoa</taxon>
        <taxon>Chordata</taxon>
        <taxon>Craniata</taxon>
        <taxon>Vertebrata</taxon>
        <taxon>Euteleostomi</taxon>
        <taxon>Actinopterygii</taxon>
        <taxon>Neopterygii</taxon>
        <taxon>Teleostei</taxon>
        <taxon>Neoteleostei</taxon>
        <taxon>Acanthomorphata</taxon>
        <taxon>Gobiaria</taxon>
        <taxon>Gobiiformes</taxon>
        <taxon>Gobioidei</taxon>
        <taxon>Gobiidae</taxon>
        <taxon>Gobiinae</taxon>
        <taxon>Knipowitschia</taxon>
    </lineage>
</organism>
<dbReference type="Proteomes" id="UP001497482">
    <property type="component" value="Chromosome 1"/>
</dbReference>
<accession>A0AAV2J2V0</accession>
<feature type="region of interest" description="Disordered" evidence="1">
    <location>
        <begin position="1"/>
        <end position="98"/>
    </location>
</feature>